<sequence length="196" mass="21176">MEPSKMEEFVANAALLAAHLTEQCNKAAATQQTSAQELQASAIVVRKTIEEGKREMSEQARSAVHDALAQEIPAATHSIGETAARLRHVADHLQREQAQLSQRARFLGWKSLGALSVACLALVAGSGYASWHNVQRSERAKVDAEVLEALQHVTITSCGGQPCIKLQDGLPRWQKNDQYVLIDTSVKQEGAAGGAR</sequence>
<dbReference type="EMBL" id="PDWW01000005">
    <property type="protein sequence ID" value="KAF1726220.1"/>
    <property type="molecule type" value="Genomic_DNA"/>
</dbReference>
<dbReference type="RefSeq" id="WP_162337003.1">
    <property type="nucleotide sequence ID" value="NZ_JBHSRQ010000008.1"/>
</dbReference>
<dbReference type="Proteomes" id="UP000781710">
    <property type="component" value="Unassembled WGS sequence"/>
</dbReference>
<comment type="caution">
    <text evidence="1">The sequence shown here is derived from an EMBL/GenBank/DDBJ whole genome shotgun (WGS) entry which is preliminary data.</text>
</comment>
<evidence type="ECO:0000313" key="1">
    <source>
        <dbReference type="EMBL" id="KAF1726220.1"/>
    </source>
</evidence>
<evidence type="ECO:0008006" key="3">
    <source>
        <dbReference type="Google" id="ProtNLM"/>
    </source>
</evidence>
<evidence type="ECO:0000313" key="2">
    <source>
        <dbReference type="Proteomes" id="UP000781710"/>
    </source>
</evidence>
<proteinExistence type="predicted"/>
<reference evidence="1 2" key="1">
    <citation type="submission" date="2017-10" db="EMBL/GenBank/DDBJ databases">
        <title>Whole genome sequencing of members of genus Pseudoxanthomonas.</title>
        <authorList>
            <person name="Kumar S."/>
            <person name="Bansal K."/>
            <person name="Kaur A."/>
            <person name="Patil P."/>
            <person name="Sharma S."/>
            <person name="Patil P.B."/>
        </authorList>
    </citation>
    <scope>NUCLEOTIDE SEQUENCE [LARGE SCALE GENOMIC DNA]</scope>
    <source>
        <strain evidence="1 2">DSM 17109</strain>
    </source>
</reference>
<name>A0ABQ6ZJC5_9GAMM</name>
<organism evidence="1 2">
    <name type="scientific">Pseudoxanthomonas japonensis</name>
    <dbReference type="NCBI Taxonomy" id="69284"/>
    <lineage>
        <taxon>Bacteria</taxon>
        <taxon>Pseudomonadati</taxon>
        <taxon>Pseudomonadota</taxon>
        <taxon>Gammaproteobacteria</taxon>
        <taxon>Lysobacterales</taxon>
        <taxon>Lysobacteraceae</taxon>
        <taxon>Pseudoxanthomonas</taxon>
    </lineage>
</organism>
<accession>A0ABQ6ZJC5</accession>
<keyword evidence="2" id="KW-1185">Reference proteome</keyword>
<gene>
    <name evidence="1" type="ORF">CSC78_06065</name>
</gene>
<protein>
    <recommendedName>
        <fullName evidence="3">Relaxation protein</fullName>
    </recommendedName>
</protein>